<dbReference type="AlphaFoldDB" id="A0A1G7I8P6"/>
<organism evidence="2 3">
    <name type="scientific">Blastococcus aurantiacus</name>
    <dbReference type="NCBI Taxonomy" id="1550231"/>
    <lineage>
        <taxon>Bacteria</taxon>
        <taxon>Bacillati</taxon>
        <taxon>Actinomycetota</taxon>
        <taxon>Actinomycetes</taxon>
        <taxon>Geodermatophilales</taxon>
        <taxon>Geodermatophilaceae</taxon>
        <taxon>Blastococcus</taxon>
    </lineage>
</organism>
<feature type="region of interest" description="Disordered" evidence="1">
    <location>
        <begin position="1"/>
        <end position="21"/>
    </location>
</feature>
<proteinExistence type="predicted"/>
<feature type="compositionally biased region" description="Basic and acidic residues" evidence="1">
    <location>
        <begin position="7"/>
        <end position="21"/>
    </location>
</feature>
<evidence type="ECO:0000313" key="3">
    <source>
        <dbReference type="Proteomes" id="UP000199406"/>
    </source>
</evidence>
<sequence>MVAKSATEVKAELERRKREDPAYRAELERVESERAERARLNRIAEQPVVADLKALGLDLDSVWDLYKIPDSRPQAIPVLLRHLALDYPERVLEGIGQGLDHPSARAWWGDLRDMMLDTERDVVRDRLSAALSNCATRGHYEELLGFIRDDGLGQCRIYFLRPINRIGNRIEAGQGRAVIESVAADPVLANEATAILKGRSRSQ</sequence>
<evidence type="ECO:0008006" key="4">
    <source>
        <dbReference type="Google" id="ProtNLM"/>
    </source>
</evidence>
<keyword evidence="3" id="KW-1185">Reference proteome</keyword>
<name>A0A1G7I8P6_9ACTN</name>
<evidence type="ECO:0000256" key="1">
    <source>
        <dbReference type="SAM" id="MobiDB-lite"/>
    </source>
</evidence>
<dbReference type="EMBL" id="FNBT01000001">
    <property type="protein sequence ID" value="SDF09080.1"/>
    <property type="molecule type" value="Genomic_DNA"/>
</dbReference>
<dbReference type="RefSeq" id="WP_091763979.1">
    <property type="nucleotide sequence ID" value="NZ_FNBT01000001.1"/>
</dbReference>
<gene>
    <name evidence="2" type="ORF">SAMN05660662_1062</name>
</gene>
<reference evidence="3" key="1">
    <citation type="submission" date="2016-10" db="EMBL/GenBank/DDBJ databases">
        <authorList>
            <person name="Varghese N."/>
            <person name="Submissions S."/>
        </authorList>
    </citation>
    <scope>NUCLEOTIDE SEQUENCE [LARGE SCALE GENOMIC DNA]</scope>
    <source>
        <strain evidence="3">DSM 44268</strain>
    </source>
</reference>
<evidence type="ECO:0000313" key="2">
    <source>
        <dbReference type="EMBL" id="SDF09080.1"/>
    </source>
</evidence>
<protein>
    <recommendedName>
        <fullName evidence="4">HEAT repeat-containing protein</fullName>
    </recommendedName>
</protein>
<dbReference type="STRING" id="1550231.SAMN05660662_1062"/>
<accession>A0A1G7I8P6</accession>
<dbReference type="Proteomes" id="UP000199406">
    <property type="component" value="Unassembled WGS sequence"/>
</dbReference>
<dbReference type="OrthoDB" id="712058at2"/>